<dbReference type="AlphaFoldDB" id="A0A0B3RVH9"/>
<dbReference type="InterPro" id="IPR017439">
    <property type="entry name" value="Amidohydrolase"/>
</dbReference>
<comment type="caution">
    <text evidence="4">The sequence shown here is derived from an EMBL/GenBank/DDBJ whole genome shotgun (WGS) entry which is preliminary data.</text>
</comment>
<dbReference type="SUPFAM" id="SSF53187">
    <property type="entry name" value="Zn-dependent exopeptidases"/>
    <property type="match status" value="1"/>
</dbReference>
<sequence length="388" mass="41827">MPVKNRIADWQEDLTEWRRHLHAHPELRFEEHETARFVAEKLRGFGCDEVIEGVGQTGVVAVIRGRQGGSGRTIAFRADMDALPILEQTGADHASTIPGKMHACGHDGHTTMLLGACRYLAETRNFDGTVVALFQPAEEGSGGAKAMIGDGVFDRYEVDEVYAMHNWPGLTPGHFATRPGPFLASADKFEIRVTGKGGHGAMPHLAVDTNLAAAQIVTALHSIPSRDINAQNAVVISVCGMKSETFTYNVLPDAVTLIGTVRQYDVSDRETIRTRIRQIAEATAMAHGAQVEMAYIEGVDPLVNAEAQADMAADAGEAVSGHVHREAPRVMGSEDFGDMLRVRPGAFVFIGNGDSADLHNPGYDFDDSIAPVGASWFATLAETRMPLA</sequence>
<dbReference type="RefSeq" id="WP_043143308.1">
    <property type="nucleotide sequence ID" value="NZ_JSUQ01000012.1"/>
</dbReference>
<dbReference type="OrthoDB" id="9777385at2"/>
<accession>A0A0B3RVH9</accession>
<dbReference type="STRING" id="561184.SAMN05216376_10298"/>
<dbReference type="InterPro" id="IPR036264">
    <property type="entry name" value="Bact_exopeptidase_dim_dom"/>
</dbReference>
<keyword evidence="2" id="KW-0479">Metal-binding</keyword>
<dbReference type="Proteomes" id="UP000030960">
    <property type="component" value="Unassembled WGS sequence"/>
</dbReference>
<feature type="binding site" evidence="2">
    <location>
        <position position="104"/>
    </location>
    <ligand>
        <name>Mn(2+)</name>
        <dbReference type="ChEBI" id="CHEBI:29035"/>
        <label>2</label>
    </ligand>
</feature>
<dbReference type="Pfam" id="PF01546">
    <property type="entry name" value="Peptidase_M20"/>
    <property type="match status" value="1"/>
</dbReference>
<keyword evidence="1 4" id="KW-0378">Hydrolase</keyword>
<evidence type="ECO:0000256" key="2">
    <source>
        <dbReference type="PIRSR" id="PIRSR005962-1"/>
    </source>
</evidence>
<gene>
    <name evidence="4" type="ORF">OA50_03157</name>
</gene>
<feature type="binding site" evidence="2">
    <location>
        <position position="106"/>
    </location>
    <ligand>
        <name>Mn(2+)</name>
        <dbReference type="ChEBI" id="CHEBI:29035"/>
        <label>2</label>
    </ligand>
</feature>
<evidence type="ECO:0000256" key="1">
    <source>
        <dbReference type="ARBA" id="ARBA00022801"/>
    </source>
</evidence>
<evidence type="ECO:0000313" key="5">
    <source>
        <dbReference type="Proteomes" id="UP000030960"/>
    </source>
</evidence>
<comment type="cofactor">
    <cofactor evidence="2">
        <name>Mn(2+)</name>
        <dbReference type="ChEBI" id="CHEBI:29035"/>
    </cofactor>
    <text evidence="2">The Mn(2+) ion enhances activity.</text>
</comment>
<protein>
    <submittedName>
        <fullName evidence="4">Amidohydrolase family protein</fullName>
    </submittedName>
</protein>
<dbReference type="PATRIC" id="fig|1515334.3.peg.3178"/>
<dbReference type="Gene3D" id="3.30.70.360">
    <property type="match status" value="1"/>
</dbReference>
<feature type="binding site" evidence="2">
    <location>
        <position position="359"/>
    </location>
    <ligand>
        <name>Mn(2+)</name>
        <dbReference type="ChEBI" id="CHEBI:29035"/>
        <label>2</label>
    </ligand>
</feature>
<feature type="binding site" evidence="2">
    <location>
        <position position="139"/>
    </location>
    <ligand>
        <name>Mn(2+)</name>
        <dbReference type="ChEBI" id="CHEBI:29035"/>
        <label>2</label>
    </ligand>
</feature>
<dbReference type="GO" id="GO:0046872">
    <property type="term" value="F:metal ion binding"/>
    <property type="evidence" value="ECO:0007669"/>
    <property type="project" value="UniProtKB-KW"/>
</dbReference>
<feature type="binding site" evidence="2">
    <location>
        <position position="165"/>
    </location>
    <ligand>
        <name>Mn(2+)</name>
        <dbReference type="ChEBI" id="CHEBI:29035"/>
        <label>2</label>
    </ligand>
</feature>
<keyword evidence="5" id="KW-1185">Reference proteome</keyword>
<proteinExistence type="predicted"/>
<dbReference type="Gene3D" id="3.40.630.10">
    <property type="entry name" value="Zn peptidases"/>
    <property type="match status" value="1"/>
</dbReference>
<organism evidence="4 5">
    <name type="scientific">Mameliella alba</name>
    <dbReference type="NCBI Taxonomy" id="561184"/>
    <lineage>
        <taxon>Bacteria</taxon>
        <taxon>Pseudomonadati</taxon>
        <taxon>Pseudomonadota</taxon>
        <taxon>Alphaproteobacteria</taxon>
        <taxon>Rhodobacterales</taxon>
        <taxon>Roseobacteraceae</taxon>
        <taxon>Mameliella</taxon>
    </lineage>
</organism>
<dbReference type="GO" id="GO:0050118">
    <property type="term" value="F:N-acetyldiaminopimelate deacetylase activity"/>
    <property type="evidence" value="ECO:0007669"/>
    <property type="project" value="UniProtKB-ARBA"/>
</dbReference>
<evidence type="ECO:0000313" key="4">
    <source>
        <dbReference type="EMBL" id="KHQ52142.1"/>
    </source>
</evidence>
<evidence type="ECO:0000259" key="3">
    <source>
        <dbReference type="Pfam" id="PF07687"/>
    </source>
</evidence>
<dbReference type="InterPro" id="IPR011650">
    <property type="entry name" value="Peptidase_M20_dimer"/>
</dbReference>
<dbReference type="GO" id="GO:0019877">
    <property type="term" value="P:diaminopimelate biosynthetic process"/>
    <property type="evidence" value="ECO:0007669"/>
    <property type="project" value="UniProtKB-ARBA"/>
</dbReference>
<dbReference type="PIRSF" id="PIRSF005962">
    <property type="entry name" value="Pept_M20D_amidohydro"/>
    <property type="match status" value="1"/>
</dbReference>
<dbReference type="PANTHER" id="PTHR11014:SF63">
    <property type="entry name" value="METALLOPEPTIDASE, PUTATIVE (AFU_ORTHOLOGUE AFUA_6G09600)-RELATED"/>
    <property type="match status" value="1"/>
</dbReference>
<keyword evidence="2" id="KW-0464">Manganese</keyword>
<name>A0A0B3RVH9_9RHOB</name>
<dbReference type="EMBL" id="JSUQ01000012">
    <property type="protein sequence ID" value="KHQ52142.1"/>
    <property type="molecule type" value="Genomic_DNA"/>
</dbReference>
<dbReference type="CDD" id="cd05666">
    <property type="entry name" value="M20_Acy1-like"/>
    <property type="match status" value="1"/>
</dbReference>
<feature type="domain" description="Peptidase M20 dimerisation" evidence="3">
    <location>
        <begin position="188"/>
        <end position="284"/>
    </location>
</feature>
<dbReference type="Pfam" id="PF07687">
    <property type="entry name" value="M20_dimer"/>
    <property type="match status" value="1"/>
</dbReference>
<dbReference type="NCBIfam" id="TIGR01891">
    <property type="entry name" value="amidohydrolases"/>
    <property type="match status" value="1"/>
</dbReference>
<reference evidence="4 5" key="1">
    <citation type="submission" date="2014-10" db="EMBL/GenBank/DDBJ databases">
        <title>Genome sequence of Ponticoccus sp. strain UMTAT08 isolated from clonal culture of toxic dinoflagellate Alexandrium tamiyavanichii.</title>
        <authorList>
            <person name="Gan H.Y."/>
            <person name="Muhd D.-D."/>
            <person name="Mohd Noor M.E."/>
            <person name="Yeong Y.S."/>
            <person name="Usup G."/>
        </authorList>
    </citation>
    <scope>NUCLEOTIDE SEQUENCE [LARGE SCALE GENOMIC DNA]</scope>
    <source>
        <strain evidence="4 5">UMTAT08</strain>
    </source>
</reference>
<dbReference type="SUPFAM" id="SSF55031">
    <property type="entry name" value="Bacterial exopeptidase dimerisation domain"/>
    <property type="match status" value="1"/>
</dbReference>
<dbReference type="PANTHER" id="PTHR11014">
    <property type="entry name" value="PEPTIDASE M20 FAMILY MEMBER"/>
    <property type="match status" value="1"/>
</dbReference>
<dbReference type="FunFam" id="3.30.70.360:FF:000001">
    <property type="entry name" value="N-acetyldiaminopimelate deacetylase"/>
    <property type="match status" value="1"/>
</dbReference>
<dbReference type="InterPro" id="IPR002933">
    <property type="entry name" value="Peptidase_M20"/>
</dbReference>